<evidence type="ECO:0000313" key="2">
    <source>
        <dbReference type="Proteomes" id="UP000011668"/>
    </source>
</evidence>
<dbReference type="HOGENOM" id="CLU_3224888_0_0_1"/>
<reference evidence="1 2" key="1">
    <citation type="journal article" date="2013" name="Nat. Commun.">
        <title>The evolution and pathogenic mechanisms of the rice sheath blight pathogen.</title>
        <authorList>
            <person name="Zheng A."/>
            <person name="Lin R."/>
            <person name="Xu L."/>
            <person name="Qin P."/>
            <person name="Tang C."/>
            <person name="Ai P."/>
            <person name="Zhang D."/>
            <person name="Liu Y."/>
            <person name="Sun Z."/>
            <person name="Feng H."/>
            <person name="Wang Y."/>
            <person name="Chen Y."/>
            <person name="Liang X."/>
            <person name="Fu R."/>
            <person name="Li Q."/>
            <person name="Zhang J."/>
            <person name="Yu X."/>
            <person name="Xie Z."/>
            <person name="Ding L."/>
            <person name="Guan P."/>
            <person name="Tang J."/>
            <person name="Liang Y."/>
            <person name="Wang S."/>
            <person name="Deng Q."/>
            <person name="Li S."/>
            <person name="Zhu J."/>
            <person name="Wang L."/>
            <person name="Liu H."/>
            <person name="Li P."/>
        </authorList>
    </citation>
    <scope>NUCLEOTIDE SEQUENCE [LARGE SCALE GENOMIC DNA]</scope>
    <source>
        <strain evidence="2">AG-1 IA</strain>
    </source>
</reference>
<accession>L8WHC5</accession>
<sequence>MIDFGLIYIYSAHGFHTSWKYPSSPSIISLNFPQYKTNNRLSDQ</sequence>
<dbReference type="AlphaFoldDB" id="L8WHC5"/>
<dbReference type="EMBL" id="AFRT01002527">
    <property type="protein sequence ID" value="ELU37626.1"/>
    <property type="molecule type" value="Genomic_DNA"/>
</dbReference>
<comment type="caution">
    <text evidence="1">The sequence shown here is derived from an EMBL/GenBank/DDBJ whole genome shotgun (WGS) entry which is preliminary data.</text>
</comment>
<dbReference type="Proteomes" id="UP000011668">
    <property type="component" value="Unassembled WGS sequence"/>
</dbReference>
<proteinExistence type="predicted"/>
<name>L8WHC5_THACA</name>
<evidence type="ECO:0000313" key="1">
    <source>
        <dbReference type="EMBL" id="ELU37626.1"/>
    </source>
</evidence>
<gene>
    <name evidence="1" type="ORF">AG1IA_08348</name>
</gene>
<organism evidence="1 2">
    <name type="scientific">Thanatephorus cucumeris (strain AG1-IA)</name>
    <name type="common">Rice sheath blight fungus</name>
    <name type="synonym">Rhizoctonia solani</name>
    <dbReference type="NCBI Taxonomy" id="983506"/>
    <lineage>
        <taxon>Eukaryota</taxon>
        <taxon>Fungi</taxon>
        <taxon>Dikarya</taxon>
        <taxon>Basidiomycota</taxon>
        <taxon>Agaricomycotina</taxon>
        <taxon>Agaricomycetes</taxon>
        <taxon>Cantharellales</taxon>
        <taxon>Ceratobasidiaceae</taxon>
        <taxon>Rhizoctonia</taxon>
        <taxon>Rhizoctonia solani AG-1</taxon>
    </lineage>
</organism>
<keyword evidence="2" id="KW-1185">Reference proteome</keyword>
<protein>
    <submittedName>
        <fullName evidence="1">Uncharacterized protein</fullName>
    </submittedName>
</protein>